<dbReference type="EMBL" id="JARAOO010000014">
    <property type="protein sequence ID" value="KAJ7943490.1"/>
    <property type="molecule type" value="Genomic_DNA"/>
</dbReference>
<accession>A0AAD7KP96</accession>
<organism evidence="1 2">
    <name type="scientific">Quillaja saponaria</name>
    <name type="common">Soap bark tree</name>
    <dbReference type="NCBI Taxonomy" id="32244"/>
    <lineage>
        <taxon>Eukaryota</taxon>
        <taxon>Viridiplantae</taxon>
        <taxon>Streptophyta</taxon>
        <taxon>Embryophyta</taxon>
        <taxon>Tracheophyta</taxon>
        <taxon>Spermatophyta</taxon>
        <taxon>Magnoliopsida</taxon>
        <taxon>eudicotyledons</taxon>
        <taxon>Gunneridae</taxon>
        <taxon>Pentapetalae</taxon>
        <taxon>rosids</taxon>
        <taxon>fabids</taxon>
        <taxon>Fabales</taxon>
        <taxon>Quillajaceae</taxon>
        <taxon>Quillaja</taxon>
    </lineage>
</organism>
<reference evidence="1" key="1">
    <citation type="journal article" date="2023" name="Science">
        <title>Elucidation of the pathway for biosynthesis of saponin adjuvants from the soapbark tree.</title>
        <authorList>
            <person name="Reed J."/>
            <person name="Orme A."/>
            <person name="El-Demerdash A."/>
            <person name="Owen C."/>
            <person name="Martin L.B.B."/>
            <person name="Misra R.C."/>
            <person name="Kikuchi S."/>
            <person name="Rejzek M."/>
            <person name="Martin A.C."/>
            <person name="Harkess A."/>
            <person name="Leebens-Mack J."/>
            <person name="Louveau T."/>
            <person name="Stephenson M.J."/>
            <person name="Osbourn A."/>
        </authorList>
    </citation>
    <scope>NUCLEOTIDE SEQUENCE</scope>
    <source>
        <strain evidence="1">S10</strain>
    </source>
</reference>
<dbReference type="PANTHER" id="PTHR46649:SF5">
    <property type="entry name" value="F14L17.7 PROTEIN"/>
    <property type="match status" value="1"/>
</dbReference>
<proteinExistence type="predicted"/>
<name>A0AAD7KP96_QUISA</name>
<dbReference type="KEGG" id="qsa:O6P43_033030"/>
<dbReference type="PANTHER" id="PTHR46649">
    <property type="match status" value="1"/>
</dbReference>
<dbReference type="GO" id="GO:0016787">
    <property type="term" value="F:hydrolase activity"/>
    <property type="evidence" value="ECO:0007669"/>
    <property type="project" value="UniProtKB-KW"/>
</dbReference>
<keyword evidence="1" id="KW-0378">Hydrolase</keyword>
<evidence type="ECO:0000313" key="2">
    <source>
        <dbReference type="Proteomes" id="UP001163823"/>
    </source>
</evidence>
<sequence length="114" mass="13196">METCPMRCSRGSSLIRALIPLNRRPSSSMDSGLLGRHRMHYCWMLEYPFAIGKAGGRHLCHRWKQIRFGFACQVICLTVSPAEIKQGFRKAFSAPWPEKLRYQGDGRSFWKLSF</sequence>
<dbReference type="AlphaFoldDB" id="A0AAD7KP96"/>
<comment type="caution">
    <text evidence="1">The sequence shown here is derived from an EMBL/GenBank/DDBJ whole genome shotgun (WGS) entry which is preliminary data.</text>
</comment>
<protein>
    <submittedName>
        <fullName evidence="1">Haloacid dehalogenase-like hydrolase domain-containing protein 3</fullName>
    </submittedName>
</protein>
<dbReference type="Proteomes" id="UP001163823">
    <property type="component" value="Chromosome 14"/>
</dbReference>
<keyword evidence="2" id="KW-1185">Reference proteome</keyword>
<gene>
    <name evidence="1" type="ORF">O6P43_033030</name>
</gene>
<evidence type="ECO:0000313" key="1">
    <source>
        <dbReference type="EMBL" id="KAJ7943490.1"/>
    </source>
</evidence>